<dbReference type="AlphaFoldDB" id="A0A8T3C7L7"/>
<protein>
    <submittedName>
        <fullName evidence="1">Uncharacterized protein</fullName>
    </submittedName>
</protein>
<accession>A0A8T3C7L7</accession>
<gene>
    <name evidence="1" type="ORF">KFK09_001502</name>
</gene>
<dbReference type="EMBL" id="JAGYWB010000002">
    <property type="protein sequence ID" value="KAI0528958.1"/>
    <property type="molecule type" value="Genomic_DNA"/>
</dbReference>
<evidence type="ECO:0000313" key="1">
    <source>
        <dbReference type="EMBL" id="KAI0528958.1"/>
    </source>
</evidence>
<evidence type="ECO:0000313" key="2">
    <source>
        <dbReference type="Proteomes" id="UP000829196"/>
    </source>
</evidence>
<dbReference type="Proteomes" id="UP000829196">
    <property type="component" value="Unassembled WGS sequence"/>
</dbReference>
<sequence length="110" mass="12775">MKSQLSNNTMRLKGFIRTIKKGLISFIVTRRKMMSNHQNQNAETFILQVNAIMIIKKLIIYTTRRKNFKGGSIIHVNNNFSISVTINSKFMENSNFVIVKWYYKIGGISL</sequence>
<reference evidence="1" key="1">
    <citation type="journal article" date="2022" name="Front. Genet.">
        <title>Chromosome-Scale Assembly of the Dendrobium nobile Genome Provides Insights Into the Molecular Mechanism of the Biosynthesis of the Medicinal Active Ingredient of Dendrobium.</title>
        <authorList>
            <person name="Xu Q."/>
            <person name="Niu S.-C."/>
            <person name="Li K.-L."/>
            <person name="Zheng P.-J."/>
            <person name="Zhang X.-J."/>
            <person name="Jia Y."/>
            <person name="Liu Y."/>
            <person name="Niu Y.-X."/>
            <person name="Yu L.-H."/>
            <person name="Chen D.-F."/>
            <person name="Zhang G.-Q."/>
        </authorList>
    </citation>
    <scope>NUCLEOTIDE SEQUENCE</scope>
    <source>
        <tissue evidence="1">Leaf</tissue>
    </source>
</reference>
<comment type="caution">
    <text evidence="1">The sequence shown here is derived from an EMBL/GenBank/DDBJ whole genome shotgun (WGS) entry which is preliminary data.</text>
</comment>
<organism evidence="1 2">
    <name type="scientific">Dendrobium nobile</name>
    <name type="common">Orchid</name>
    <dbReference type="NCBI Taxonomy" id="94219"/>
    <lineage>
        <taxon>Eukaryota</taxon>
        <taxon>Viridiplantae</taxon>
        <taxon>Streptophyta</taxon>
        <taxon>Embryophyta</taxon>
        <taxon>Tracheophyta</taxon>
        <taxon>Spermatophyta</taxon>
        <taxon>Magnoliopsida</taxon>
        <taxon>Liliopsida</taxon>
        <taxon>Asparagales</taxon>
        <taxon>Orchidaceae</taxon>
        <taxon>Epidendroideae</taxon>
        <taxon>Malaxideae</taxon>
        <taxon>Dendrobiinae</taxon>
        <taxon>Dendrobium</taxon>
    </lineage>
</organism>
<keyword evidence="2" id="KW-1185">Reference proteome</keyword>
<proteinExistence type="predicted"/>
<name>A0A8T3C7L7_DENNO</name>